<keyword evidence="2" id="KW-1185">Reference proteome</keyword>
<dbReference type="InterPro" id="IPR009531">
    <property type="entry name" value="DUF1150"/>
</dbReference>
<sequence length="90" mass="9813">MTRDTNERAIGPHELTPELFARLGAGQVGYLRQISSDDLARLFPGAAHIARGLRLWALLNADGTPIIVADSREAAIANAYEHHLTMLSVH</sequence>
<dbReference type="Pfam" id="PF06620">
    <property type="entry name" value="DUF1150"/>
    <property type="match status" value="1"/>
</dbReference>
<dbReference type="OrthoDB" id="7865555at2"/>
<name>A0A0K6HPC9_9HYPH</name>
<reference evidence="2" key="1">
    <citation type="submission" date="2015-08" db="EMBL/GenBank/DDBJ databases">
        <authorList>
            <person name="Varghese N."/>
        </authorList>
    </citation>
    <scope>NUCLEOTIDE SEQUENCE [LARGE SCALE GENOMIC DNA]</scope>
    <source>
        <strain evidence="2">DSM 23407</strain>
    </source>
</reference>
<dbReference type="AlphaFoldDB" id="A0A0K6HPC9"/>
<protein>
    <recommendedName>
        <fullName evidence="3">NADH oxidase family protein</fullName>
    </recommendedName>
</protein>
<dbReference type="RefSeq" id="WP_055454476.1">
    <property type="nucleotide sequence ID" value="NZ_CYHE01000002.1"/>
</dbReference>
<dbReference type="Proteomes" id="UP000183900">
    <property type="component" value="Unassembled WGS sequence"/>
</dbReference>
<evidence type="ECO:0000313" key="1">
    <source>
        <dbReference type="EMBL" id="CUA92897.1"/>
    </source>
</evidence>
<gene>
    <name evidence="1" type="ORF">Ga0061067_102178</name>
</gene>
<evidence type="ECO:0000313" key="2">
    <source>
        <dbReference type="Proteomes" id="UP000183900"/>
    </source>
</evidence>
<accession>A0A0K6HPC9</accession>
<dbReference type="EMBL" id="CYHE01000002">
    <property type="protein sequence ID" value="CUA92897.1"/>
    <property type="molecule type" value="Genomic_DNA"/>
</dbReference>
<evidence type="ECO:0008006" key="3">
    <source>
        <dbReference type="Google" id="ProtNLM"/>
    </source>
</evidence>
<organism evidence="1 2">
    <name type="scientific">Pannonibacter indicus</name>
    <dbReference type="NCBI Taxonomy" id="466044"/>
    <lineage>
        <taxon>Bacteria</taxon>
        <taxon>Pseudomonadati</taxon>
        <taxon>Pseudomonadota</taxon>
        <taxon>Alphaproteobacteria</taxon>
        <taxon>Hyphomicrobiales</taxon>
        <taxon>Stappiaceae</taxon>
        <taxon>Pannonibacter</taxon>
    </lineage>
</organism>
<proteinExistence type="predicted"/>